<dbReference type="KEGG" id="psey:GU243_10985"/>
<evidence type="ECO:0000256" key="2">
    <source>
        <dbReference type="ARBA" id="ARBA00022679"/>
    </source>
</evidence>
<name>A0A6P1NTN7_9MICC</name>
<proteinExistence type="predicted"/>
<dbReference type="PANTHER" id="PTHR34136">
    <property type="match status" value="1"/>
</dbReference>
<dbReference type="Pfam" id="PF03808">
    <property type="entry name" value="Glyco_tran_WecG"/>
    <property type="match status" value="1"/>
</dbReference>
<accession>A0A6P1NTN7</accession>
<gene>
    <name evidence="3" type="ORF">GU243_10985</name>
</gene>
<keyword evidence="1" id="KW-0328">Glycosyltransferase</keyword>
<dbReference type="InterPro" id="IPR004629">
    <property type="entry name" value="WecG_TagA_CpsF"/>
</dbReference>
<organism evidence="3 4">
    <name type="scientific">Pseudarthrobacter psychrotolerans</name>
    <dbReference type="NCBI Taxonomy" id="2697569"/>
    <lineage>
        <taxon>Bacteria</taxon>
        <taxon>Bacillati</taxon>
        <taxon>Actinomycetota</taxon>
        <taxon>Actinomycetes</taxon>
        <taxon>Micrococcales</taxon>
        <taxon>Micrococcaceae</taxon>
        <taxon>Pseudarthrobacter</taxon>
    </lineage>
</organism>
<protein>
    <submittedName>
        <fullName evidence="3">WecB/TagA/CpsF family glycosyltransferase</fullName>
    </submittedName>
</protein>
<dbReference type="AlphaFoldDB" id="A0A6P1NTN7"/>
<reference evidence="3 4" key="1">
    <citation type="submission" date="2020-01" db="EMBL/GenBank/DDBJ databases">
        <title>Pseudarthrobacter psychrotolerans sp. nov., isolated from antarctic soil.</title>
        <authorList>
            <person name="Shin Y."/>
            <person name="Park W."/>
        </authorList>
    </citation>
    <scope>NUCLEOTIDE SEQUENCE [LARGE SCALE GENOMIC DNA]</scope>
    <source>
        <strain evidence="3 4">YJ56</strain>
    </source>
</reference>
<dbReference type="Proteomes" id="UP000464186">
    <property type="component" value="Chromosome"/>
</dbReference>
<dbReference type="PANTHER" id="PTHR34136:SF1">
    <property type="entry name" value="UDP-N-ACETYL-D-MANNOSAMINURONIC ACID TRANSFERASE"/>
    <property type="match status" value="1"/>
</dbReference>
<dbReference type="GO" id="GO:0016758">
    <property type="term" value="F:hexosyltransferase activity"/>
    <property type="evidence" value="ECO:0007669"/>
    <property type="project" value="TreeGrafter"/>
</dbReference>
<dbReference type="CDD" id="cd06533">
    <property type="entry name" value="Glyco_transf_WecG_TagA"/>
    <property type="match status" value="1"/>
</dbReference>
<keyword evidence="4" id="KW-1185">Reference proteome</keyword>
<sequence>MSVMDVPVANAQMPELVSWFSDKRGLTQPLIAYALHVGGMVRLHENPSYRSILMSSSVVYADGVGPVMVGRAMGGKLGRAATTDLGPEVLAQWSANGAPPRIALIGGPDGLARDAGLELERLGLGKLVFSENGYHEDWASVLSSVRDSHPDILFVGMGAPREMEWCVEFRSLLPKCVVMTCGGWFGFLVGNEKRAPQWAQKAGGEWIWRLAQSPMRLGGRYGKGAFVVARALLAATRSR</sequence>
<dbReference type="EMBL" id="CP047898">
    <property type="protein sequence ID" value="QHK20171.1"/>
    <property type="molecule type" value="Genomic_DNA"/>
</dbReference>
<evidence type="ECO:0000313" key="3">
    <source>
        <dbReference type="EMBL" id="QHK20171.1"/>
    </source>
</evidence>
<evidence type="ECO:0000256" key="1">
    <source>
        <dbReference type="ARBA" id="ARBA00022676"/>
    </source>
</evidence>
<keyword evidence="2 3" id="KW-0808">Transferase</keyword>
<evidence type="ECO:0000313" key="4">
    <source>
        <dbReference type="Proteomes" id="UP000464186"/>
    </source>
</evidence>
<dbReference type="NCBIfam" id="TIGR00696">
    <property type="entry name" value="wecG_tagA_cpsF"/>
    <property type="match status" value="1"/>
</dbReference>